<evidence type="ECO:0000259" key="11">
    <source>
        <dbReference type="Pfam" id="PF07730"/>
    </source>
</evidence>
<name>A0ABW0WXN7_9ACTN</name>
<feature type="transmembrane region" description="Helical" evidence="10">
    <location>
        <begin position="59"/>
        <end position="83"/>
    </location>
</feature>
<reference evidence="14" key="1">
    <citation type="journal article" date="2019" name="Int. J. Syst. Evol. Microbiol.">
        <title>The Global Catalogue of Microorganisms (GCM) 10K type strain sequencing project: providing services to taxonomists for standard genome sequencing and annotation.</title>
        <authorList>
            <consortium name="The Broad Institute Genomics Platform"/>
            <consortium name="The Broad Institute Genome Sequencing Center for Infectious Disease"/>
            <person name="Wu L."/>
            <person name="Ma J."/>
        </authorList>
    </citation>
    <scope>NUCLEOTIDE SEQUENCE [LARGE SCALE GENOMIC DNA]</scope>
    <source>
        <strain evidence="14">CGMCC 4.1437</strain>
    </source>
</reference>
<keyword evidence="6 13" id="KW-0418">Kinase</keyword>
<evidence type="ECO:0000259" key="12">
    <source>
        <dbReference type="Pfam" id="PF13796"/>
    </source>
</evidence>
<gene>
    <name evidence="13" type="ORF">ACFP3U_05060</name>
</gene>
<dbReference type="RefSeq" id="WP_380223945.1">
    <property type="nucleotide sequence ID" value="NZ_JBHSOF010000003.1"/>
</dbReference>
<evidence type="ECO:0000256" key="4">
    <source>
        <dbReference type="ARBA" id="ARBA00022679"/>
    </source>
</evidence>
<keyword evidence="4" id="KW-0808">Transferase</keyword>
<dbReference type="InterPro" id="IPR025828">
    <property type="entry name" value="Put_sensor_dom"/>
</dbReference>
<evidence type="ECO:0000256" key="6">
    <source>
        <dbReference type="ARBA" id="ARBA00022777"/>
    </source>
</evidence>
<keyword evidence="7" id="KW-0067">ATP-binding</keyword>
<evidence type="ECO:0000256" key="2">
    <source>
        <dbReference type="ARBA" id="ARBA00012438"/>
    </source>
</evidence>
<dbReference type="GO" id="GO:0016301">
    <property type="term" value="F:kinase activity"/>
    <property type="evidence" value="ECO:0007669"/>
    <property type="project" value="UniProtKB-KW"/>
</dbReference>
<keyword evidence="8" id="KW-0902">Two-component regulatory system</keyword>
<evidence type="ECO:0000256" key="10">
    <source>
        <dbReference type="SAM" id="Phobius"/>
    </source>
</evidence>
<dbReference type="EMBL" id="JBHSOF010000003">
    <property type="protein sequence ID" value="MFC5662348.1"/>
    <property type="molecule type" value="Genomic_DNA"/>
</dbReference>
<evidence type="ECO:0000256" key="7">
    <source>
        <dbReference type="ARBA" id="ARBA00022840"/>
    </source>
</evidence>
<dbReference type="PANTHER" id="PTHR24421:SF10">
    <property type="entry name" value="NITRATE_NITRITE SENSOR PROTEIN NARQ"/>
    <property type="match status" value="1"/>
</dbReference>
<feature type="region of interest" description="Disordered" evidence="9">
    <location>
        <begin position="305"/>
        <end position="330"/>
    </location>
</feature>
<keyword evidence="10" id="KW-0812">Transmembrane</keyword>
<dbReference type="Gene3D" id="3.30.565.10">
    <property type="entry name" value="Histidine kinase-like ATPase, C-terminal domain"/>
    <property type="match status" value="1"/>
</dbReference>
<dbReference type="InterPro" id="IPR050482">
    <property type="entry name" value="Sensor_HK_TwoCompSys"/>
</dbReference>
<dbReference type="PANTHER" id="PTHR24421">
    <property type="entry name" value="NITRATE/NITRITE SENSOR PROTEIN NARX-RELATED"/>
    <property type="match status" value="1"/>
</dbReference>
<feature type="domain" description="Putative sensor" evidence="12">
    <location>
        <begin position="62"/>
        <end position="241"/>
    </location>
</feature>
<evidence type="ECO:0000256" key="9">
    <source>
        <dbReference type="SAM" id="MobiDB-lite"/>
    </source>
</evidence>
<keyword evidence="10" id="KW-1133">Transmembrane helix</keyword>
<dbReference type="Gene3D" id="1.20.5.1930">
    <property type="match status" value="1"/>
</dbReference>
<comment type="caution">
    <text evidence="13">The sequence shown here is derived from an EMBL/GenBank/DDBJ whole genome shotgun (WGS) entry which is preliminary data.</text>
</comment>
<evidence type="ECO:0000256" key="8">
    <source>
        <dbReference type="ARBA" id="ARBA00023012"/>
    </source>
</evidence>
<feature type="transmembrane region" description="Helical" evidence="10">
    <location>
        <begin position="89"/>
        <end position="110"/>
    </location>
</feature>
<dbReference type="Pfam" id="PF13796">
    <property type="entry name" value="Sensor"/>
    <property type="match status" value="1"/>
</dbReference>
<keyword evidence="14" id="KW-1185">Reference proteome</keyword>
<dbReference type="Proteomes" id="UP001595975">
    <property type="component" value="Unassembled WGS sequence"/>
</dbReference>
<feature type="transmembrane region" description="Helical" evidence="10">
    <location>
        <begin position="156"/>
        <end position="189"/>
    </location>
</feature>
<dbReference type="SUPFAM" id="SSF55874">
    <property type="entry name" value="ATPase domain of HSP90 chaperone/DNA topoisomerase II/histidine kinase"/>
    <property type="match status" value="1"/>
</dbReference>
<proteinExistence type="predicted"/>
<evidence type="ECO:0000256" key="3">
    <source>
        <dbReference type="ARBA" id="ARBA00022553"/>
    </source>
</evidence>
<feature type="region of interest" description="Disordered" evidence="9">
    <location>
        <begin position="1"/>
        <end position="35"/>
    </location>
</feature>
<dbReference type="Pfam" id="PF07730">
    <property type="entry name" value="HisKA_3"/>
    <property type="match status" value="1"/>
</dbReference>
<dbReference type="InterPro" id="IPR036890">
    <property type="entry name" value="HATPase_C_sf"/>
</dbReference>
<keyword evidence="10" id="KW-0472">Membrane</keyword>
<dbReference type="InterPro" id="IPR011712">
    <property type="entry name" value="Sig_transdc_His_kin_sub3_dim/P"/>
</dbReference>
<evidence type="ECO:0000256" key="5">
    <source>
        <dbReference type="ARBA" id="ARBA00022741"/>
    </source>
</evidence>
<dbReference type="EC" id="2.7.13.3" evidence="2"/>
<evidence type="ECO:0000256" key="1">
    <source>
        <dbReference type="ARBA" id="ARBA00000085"/>
    </source>
</evidence>
<evidence type="ECO:0000313" key="14">
    <source>
        <dbReference type="Proteomes" id="UP001595975"/>
    </source>
</evidence>
<keyword evidence="3" id="KW-0597">Phosphoprotein</keyword>
<feature type="transmembrane region" description="Helical" evidence="10">
    <location>
        <begin position="209"/>
        <end position="229"/>
    </location>
</feature>
<feature type="compositionally biased region" description="Low complexity" evidence="9">
    <location>
        <begin position="305"/>
        <end position="318"/>
    </location>
</feature>
<protein>
    <recommendedName>
        <fullName evidence="2">histidine kinase</fullName>
        <ecNumber evidence="2">2.7.13.3</ecNumber>
    </recommendedName>
</protein>
<sequence length="489" mass="50289">MGTGRAAVEDTGAETAGDHSTGADPSGGQAEANPPAVAVQAALRAHPLRFPFTRDSLRCLAYLLSGAVLGLLTAVLLTVLAVLGLGLSVVGVGLPLLLALALSGLPAGALERRRLRLVEPVPVPDPHRALPGAGRRARLRTRLRERATWRALAHTLLVAPPLTAAGIGLTALLLFSAALVVSPVVVWVLAPETVMLFPGHAVRGPLHALPATAVGLAGLLLGSYAGALLTTAHVRLARLLLGPREEGLGRQVLELTRSRARLVDAFEAERRRIERDLHDGAQQQLVALTMTLGLAAHELREHAAAVAPAGSGASDSGAPGSGAPGSGSPEEALPAVLALVDRARGEARQALEQLRDLVRGIHPQVLTDHGLAAAVAEVALRHPVPVEVDLDLPGRLPAPVETTAYFTVTEALTNAAKHSGATAVTVHGRVVDGRLVVQVTDDGRGGADPAAGAGLQGLADRVAILRGRLMVTSPTGGPTRLRLEVPCSG</sequence>
<evidence type="ECO:0000313" key="13">
    <source>
        <dbReference type="EMBL" id="MFC5662348.1"/>
    </source>
</evidence>
<comment type="catalytic activity">
    <reaction evidence="1">
        <text>ATP + protein L-histidine = ADP + protein N-phospho-L-histidine.</text>
        <dbReference type="EC" id="2.7.13.3"/>
    </reaction>
</comment>
<keyword evidence="5" id="KW-0547">Nucleotide-binding</keyword>
<organism evidence="13 14">
    <name type="scientific">Kitasatospora misakiensis</name>
    <dbReference type="NCBI Taxonomy" id="67330"/>
    <lineage>
        <taxon>Bacteria</taxon>
        <taxon>Bacillati</taxon>
        <taxon>Actinomycetota</taxon>
        <taxon>Actinomycetes</taxon>
        <taxon>Kitasatosporales</taxon>
        <taxon>Streptomycetaceae</taxon>
        <taxon>Kitasatospora</taxon>
    </lineage>
</organism>
<accession>A0ABW0WXN7</accession>
<feature type="domain" description="Signal transduction histidine kinase subgroup 3 dimerisation and phosphoacceptor" evidence="11">
    <location>
        <begin position="269"/>
        <end position="306"/>
    </location>
</feature>